<reference evidence="1" key="1">
    <citation type="submission" date="2021-04" db="EMBL/GenBank/DDBJ databases">
        <title>Genome based classification of Actinospica acidithermotolerans sp. nov., an actinobacterium isolated from an Indonesian hot spring.</title>
        <authorList>
            <person name="Kusuma A.B."/>
            <person name="Putra K.E."/>
            <person name="Nafisah S."/>
            <person name="Loh J."/>
            <person name="Nouioui I."/>
            <person name="Goodfellow M."/>
        </authorList>
    </citation>
    <scope>NUCLEOTIDE SEQUENCE</scope>
    <source>
        <strain evidence="1">MGRD01-02</strain>
    </source>
</reference>
<organism evidence="1 2">
    <name type="scientific">Actinospica acidithermotolerans</name>
    <dbReference type="NCBI Taxonomy" id="2828514"/>
    <lineage>
        <taxon>Bacteria</taxon>
        <taxon>Bacillati</taxon>
        <taxon>Actinomycetota</taxon>
        <taxon>Actinomycetes</taxon>
        <taxon>Catenulisporales</taxon>
        <taxon>Actinospicaceae</taxon>
        <taxon>Actinospica</taxon>
    </lineage>
</organism>
<dbReference type="AlphaFoldDB" id="A0A941ED09"/>
<dbReference type="EMBL" id="JAGSOH010000049">
    <property type="protein sequence ID" value="MBR7828145.1"/>
    <property type="molecule type" value="Genomic_DNA"/>
</dbReference>
<keyword evidence="2" id="KW-1185">Reference proteome</keyword>
<evidence type="ECO:0000313" key="2">
    <source>
        <dbReference type="Proteomes" id="UP000676325"/>
    </source>
</evidence>
<protein>
    <submittedName>
        <fullName evidence="1">Uncharacterized protein</fullName>
    </submittedName>
</protein>
<accession>A0A941ED09</accession>
<evidence type="ECO:0000313" key="1">
    <source>
        <dbReference type="EMBL" id="MBR7828145.1"/>
    </source>
</evidence>
<sequence length="288" mass="31934">MTELEFTRALRDAAGERDSRLWLGDVFGRMPSAEMREDAHRLGKSLRSAQEYAHTSRMCTPPVRERISASPVLVSYTVLRIGARANRLKVPYDESYHTLLRMIEEAEASGVAQITPTAYQMAIGLGPRLEDLFGPDGSEEGFLAHLEETAPGPDREQFFSYLAAQQRENAERDRAIADVVSAKRAKQREWREREEGRLGLAPDRAVAEETAFARAVCAIDESIRALNARFGHLISADLEDERNRTAVTLAHASIAMFAKRLGARIAPNAEPAVLIPAQHDGRLDEVAA</sequence>
<comment type="caution">
    <text evidence="1">The sequence shown here is derived from an EMBL/GenBank/DDBJ whole genome shotgun (WGS) entry which is preliminary data.</text>
</comment>
<gene>
    <name evidence="1" type="ORF">KDK95_17645</name>
</gene>
<dbReference type="Proteomes" id="UP000676325">
    <property type="component" value="Unassembled WGS sequence"/>
</dbReference>
<dbReference type="RefSeq" id="WP_212519284.1">
    <property type="nucleotide sequence ID" value="NZ_JAGSOH010000049.1"/>
</dbReference>
<name>A0A941ED09_9ACTN</name>
<proteinExistence type="predicted"/>